<accession>A0A1J4K4P4</accession>
<evidence type="ECO:0000313" key="3">
    <source>
        <dbReference type="Proteomes" id="UP000179807"/>
    </source>
</evidence>
<dbReference type="SMART" id="SM00175">
    <property type="entry name" value="RAB"/>
    <property type="match status" value="1"/>
</dbReference>
<dbReference type="SMART" id="SM00174">
    <property type="entry name" value="RHO"/>
    <property type="match status" value="1"/>
</dbReference>
<keyword evidence="1" id="KW-0547">Nucleotide-binding</keyword>
<dbReference type="SMART" id="SM00173">
    <property type="entry name" value="RAS"/>
    <property type="match status" value="1"/>
</dbReference>
<dbReference type="CDD" id="cd00154">
    <property type="entry name" value="Rab"/>
    <property type="match status" value="1"/>
</dbReference>
<dbReference type="Pfam" id="PF00071">
    <property type="entry name" value="Ras"/>
    <property type="match status" value="1"/>
</dbReference>
<comment type="caution">
    <text evidence="2">The sequence shown here is derived from an EMBL/GenBank/DDBJ whole genome shotgun (WGS) entry which is preliminary data.</text>
</comment>
<sequence>MEADYYAKVVLLGESGVGKTSIASRYVEDSFNDDQASTIGASYLSKTISINSETIELSIWDTAGQEVFRTLTPMYYRDAAMAIIVFSLDDIHSFECVKSWIDELKEKCPDVQLLICGNKSDLADKKVKYDEANDLAASFGVPYAETSALNGEGVDNAFELLATNYINSIDLTTKIAAKNNTIVELNKIAKKDEESEQSESACC</sequence>
<reference evidence="2" key="1">
    <citation type="submission" date="2016-10" db="EMBL/GenBank/DDBJ databases">
        <authorList>
            <person name="Benchimol M."/>
            <person name="Almeida L.G."/>
            <person name="Vasconcelos A.T."/>
            <person name="Perreira-Neves A."/>
            <person name="Rosa I.A."/>
            <person name="Tasca T."/>
            <person name="Bogo M.R."/>
            <person name="de Souza W."/>
        </authorList>
    </citation>
    <scope>NUCLEOTIDE SEQUENCE [LARGE SCALE GENOMIC DNA]</scope>
    <source>
        <strain evidence="2">K</strain>
    </source>
</reference>
<dbReference type="VEuPathDB" id="TrichDB:TRFO_05540"/>
<evidence type="ECO:0000256" key="1">
    <source>
        <dbReference type="ARBA" id="ARBA00022741"/>
    </source>
</evidence>
<dbReference type="GeneID" id="94827254"/>
<dbReference type="PROSITE" id="PS00675">
    <property type="entry name" value="SIGMA54_INTERACT_1"/>
    <property type="match status" value="1"/>
</dbReference>
<dbReference type="PROSITE" id="PS51420">
    <property type="entry name" value="RHO"/>
    <property type="match status" value="1"/>
</dbReference>
<dbReference type="SUPFAM" id="SSF52540">
    <property type="entry name" value="P-loop containing nucleoside triphosphate hydrolases"/>
    <property type="match status" value="1"/>
</dbReference>
<dbReference type="GO" id="GO:0005525">
    <property type="term" value="F:GTP binding"/>
    <property type="evidence" value="ECO:0007669"/>
    <property type="project" value="InterPro"/>
</dbReference>
<dbReference type="AlphaFoldDB" id="A0A1J4K4P4"/>
<organism evidence="2 3">
    <name type="scientific">Tritrichomonas foetus</name>
    <dbReference type="NCBI Taxonomy" id="1144522"/>
    <lineage>
        <taxon>Eukaryota</taxon>
        <taxon>Metamonada</taxon>
        <taxon>Parabasalia</taxon>
        <taxon>Tritrichomonadida</taxon>
        <taxon>Tritrichomonadidae</taxon>
        <taxon>Tritrichomonas</taxon>
    </lineage>
</organism>
<dbReference type="Gene3D" id="3.40.50.300">
    <property type="entry name" value="P-loop containing nucleotide triphosphate hydrolases"/>
    <property type="match status" value="1"/>
</dbReference>
<dbReference type="InterPro" id="IPR025662">
    <property type="entry name" value="Sigma_54_int_dom_ATP-bd_1"/>
</dbReference>
<dbReference type="Proteomes" id="UP000179807">
    <property type="component" value="Unassembled WGS sequence"/>
</dbReference>
<dbReference type="OrthoDB" id="63533at2759"/>
<dbReference type="RefSeq" id="XP_068359495.1">
    <property type="nucleotide sequence ID" value="XM_068492550.1"/>
</dbReference>
<evidence type="ECO:0000313" key="2">
    <source>
        <dbReference type="EMBL" id="OHT06359.1"/>
    </source>
</evidence>
<dbReference type="GO" id="GO:0003924">
    <property type="term" value="F:GTPase activity"/>
    <property type="evidence" value="ECO:0007669"/>
    <property type="project" value="InterPro"/>
</dbReference>
<gene>
    <name evidence="2" type="ORF">TRFO_05540</name>
</gene>
<dbReference type="FunFam" id="3.40.50.300:FF:000808">
    <property type="entry name" value="Small GTP-binding protein, putative"/>
    <property type="match status" value="1"/>
</dbReference>
<dbReference type="InterPro" id="IPR005225">
    <property type="entry name" value="Small_GTP-bd"/>
</dbReference>
<proteinExistence type="predicted"/>
<name>A0A1J4K4P4_9EUKA</name>
<dbReference type="InterPro" id="IPR027417">
    <property type="entry name" value="P-loop_NTPase"/>
</dbReference>
<dbReference type="InterPro" id="IPR001806">
    <property type="entry name" value="Small_GTPase"/>
</dbReference>
<dbReference type="NCBIfam" id="TIGR00231">
    <property type="entry name" value="small_GTP"/>
    <property type="match status" value="1"/>
</dbReference>
<keyword evidence="3" id="KW-1185">Reference proteome</keyword>
<protein>
    <submittedName>
        <fullName evidence="2">GTP-binding protein ypt1</fullName>
    </submittedName>
</protein>
<dbReference type="PROSITE" id="PS51419">
    <property type="entry name" value="RAB"/>
    <property type="match status" value="1"/>
</dbReference>
<dbReference type="PROSITE" id="PS51421">
    <property type="entry name" value="RAS"/>
    <property type="match status" value="1"/>
</dbReference>
<dbReference type="SMART" id="SM00176">
    <property type="entry name" value="RAN"/>
    <property type="match status" value="1"/>
</dbReference>
<dbReference type="PRINTS" id="PR00449">
    <property type="entry name" value="RASTRNSFRMNG"/>
</dbReference>
<dbReference type="EMBL" id="MLAK01000727">
    <property type="protein sequence ID" value="OHT06359.1"/>
    <property type="molecule type" value="Genomic_DNA"/>
</dbReference>
<dbReference type="PANTHER" id="PTHR47978">
    <property type="match status" value="1"/>
</dbReference>